<dbReference type="InterPro" id="IPR023353">
    <property type="entry name" value="LemA-like_dom_sf"/>
</dbReference>
<keyword evidence="9" id="KW-1185">Reference proteome</keyword>
<evidence type="ECO:0000256" key="2">
    <source>
        <dbReference type="ARBA" id="ARBA00008854"/>
    </source>
</evidence>
<dbReference type="Pfam" id="PF04011">
    <property type="entry name" value="LemA"/>
    <property type="match status" value="1"/>
</dbReference>
<dbReference type="PANTHER" id="PTHR34478">
    <property type="entry name" value="PROTEIN LEMA"/>
    <property type="match status" value="1"/>
</dbReference>
<sequence>MGMLGWIVLAVVVLVLVLVIGIYNRLVRLRALVKEGFSGITVQLRRRADLIPNLVETVQGYATHEREVFEEVSKARAASVNAGGVEATAQADAQMTGILGRLFAVAEAYPELKANTNFLQLQDQLANIEGELQGARRYYNATVRDLNTSIQSFPAVMIARPMGFNEEPFYQDDDPAIQSAPRCPSRAKAPDSAWSVAGYHRHCVAGGSRAGQRRRTNSALHQRRPDPEGFFPPGH</sequence>
<evidence type="ECO:0000256" key="4">
    <source>
        <dbReference type="ARBA" id="ARBA00022989"/>
    </source>
</evidence>
<comment type="similarity">
    <text evidence="2">Belongs to the LemA family.</text>
</comment>
<dbReference type="EMBL" id="CP060780">
    <property type="protein sequence ID" value="QNP42601.1"/>
    <property type="molecule type" value="Genomic_DNA"/>
</dbReference>
<dbReference type="PANTHER" id="PTHR34478:SF2">
    <property type="entry name" value="MEMBRANE PROTEIN"/>
    <property type="match status" value="1"/>
</dbReference>
<dbReference type="Gene3D" id="1.20.1440.20">
    <property type="entry name" value="LemA-like domain"/>
    <property type="match status" value="1"/>
</dbReference>
<evidence type="ECO:0000256" key="1">
    <source>
        <dbReference type="ARBA" id="ARBA00004167"/>
    </source>
</evidence>
<keyword evidence="5 7" id="KW-0472">Membrane</keyword>
<evidence type="ECO:0000256" key="6">
    <source>
        <dbReference type="SAM" id="MobiDB-lite"/>
    </source>
</evidence>
<organism evidence="8 9">
    <name type="scientific">Sphingomonas daechungensis</name>
    <dbReference type="NCBI Taxonomy" id="1176646"/>
    <lineage>
        <taxon>Bacteria</taxon>
        <taxon>Pseudomonadati</taxon>
        <taxon>Pseudomonadota</taxon>
        <taxon>Alphaproteobacteria</taxon>
        <taxon>Sphingomonadales</taxon>
        <taxon>Sphingomonadaceae</taxon>
        <taxon>Sphingomonas</taxon>
    </lineage>
</organism>
<evidence type="ECO:0000256" key="5">
    <source>
        <dbReference type="ARBA" id="ARBA00023136"/>
    </source>
</evidence>
<dbReference type="InterPro" id="IPR007156">
    <property type="entry name" value="MamQ_LemA"/>
</dbReference>
<reference evidence="8 9" key="1">
    <citation type="submission" date="2020-08" db="EMBL/GenBank/DDBJ databases">
        <title>Genome sequence of Sphingomonas daechungensis KACC 18115T.</title>
        <authorList>
            <person name="Hyun D.-W."/>
            <person name="Bae J.-W."/>
        </authorList>
    </citation>
    <scope>NUCLEOTIDE SEQUENCE [LARGE SCALE GENOMIC DNA]</scope>
    <source>
        <strain evidence="8 9">KACC 18115</strain>
    </source>
</reference>
<comment type="subcellular location">
    <subcellularLocation>
        <location evidence="1">Membrane</location>
        <topology evidence="1">Single-pass membrane protein</topology>
    </subcellularLocation>
</comment>
<evidence type="ECO:0000313" key="8">
    <source>
        <dbReference type="EMBL" id="QNP42601.1"/>
    </source>
</evidence>
<proteinExistence type="inferred from homology"/>
<gene>
    <name evidence="8" type="ORF">H9L15_10435</name>
</gene>
<keyword evidence="3 7" id="KW-0812">Transmembrane</keyword>
<keyword evidence="4 7" id="KW-1133">Transmembrane helix</keyword>
<evidence type="ECO:0000313" key="9">
    <source>
        <dbReference type="Proteomes" id="UP000516134"/>
    </source>
</evidence>
<accession>A0ABX6SZ78</accession>
<dbReference type="SUPFAM" id="SSF140478">
    <property type="entry name" value="LemA-like"/>
    <property type="match status" value="1"/>
</dbReference>
<evidence type="ECO:0000256" key="3">
    <source>
        <dbReference type="ARBA" id="ARBA00022692"/>
    </source>
</evidence>
<feature type="transmembrane region" description="Helical" evidence="7">
    <location>
        <begin position="6"/>
        <end position="24"/>
    </location>
</feature>
<dbReference type="Proteomes" id="UP000516134">
    <property type="component" value="Chromosome"/>
</dbReference>
<dbReference type="RefSeq" id="WP_187714033.1">
    <property type="nucleotide sequence ID" value="NZ_CP060780.1"/>
</dbReference>
<protein>
    <submittedName>
        <fullName evidence="8">LemA family protein</fullName>
    </submittedName>
</protein>
<name>A0ABX6SZ78_9SPHN</name>
<evidence type="ECO:0000256" key="7">
    <source>
        <dbReference type="SAM" id="Phobius"/>
    </source>
</evidence>
<feature type="region of interest" description="Disordered" evidence="6">
    <location>
        <begin position="205"/>
        <end position="235"/>
    </location>
</feature>